<sequence length="1460" mass="148065">MLALLLGMFASPALAASTISGVVTDADGTPLAGVPVSLGTVSGSTFSVTSSTTTGANGSYSFAGTNGTFAVRYQSPVDAVAYWKSAGVATTDIAQAGTVTSSASADATASAPLFSRTIKGTVTTSNGIPIPNVTVTVEKRIGTGAPFAYNAATTAPSSVVTDADGVYSLSVAQASNLVLGFTSSAYNTAYYKTSSTTTATKDDAAVVPFAATGTPVTFNPKLSLKQGSVTGTVTRGDAVTAPKISGATVELLKSDGTSFSPALTDTTGSDGVYSITADPGSYKVKFSASGFDTEFYNNVATVGSAQTVTISGTTATTGIDAGLARTAGPQISGTVTNGSGVPVSGVAVKLYTRTLSGSTGETTYTPVTTTPSSVVTASDGTYSFDVAPGSYVVEFSAAAYKTVYFNGSTNGTTDRSAATAVSVTKGTGRDISMALTANGGVVFTGKVVTGSSNAAVSGVQVRVEYPTSTSNGATTYTVAATGTTASDGTYSVTAPTASGRQYVVGFVSSAFPTKYYTDPATAGGVTDGTTSRDNAKQLQGTSQVVVPLSDLRLNPGSAVTGTVSDPNGLPLSGVDVTAVIYDTTTQTWKPATAYFSGSPTARTGNDGAFYLALTATGVDKPFRLQYSTANREVRYFPAAISPDEGTNITVANNQVIGARDAVLPSLAKLNGSITTSDGGVFGDGGTVVALRKTTYTEAGENGGARHTEYREIGRASVNSSGGFSLAVPHSTFRLQYLNTGSGEQGFLPGFVGLDQAPDITLTEGQTLNGQSYTAPTRQFIRGTVRDNLGTARSGATVEARYRYVVDIVDDAPVFSAWLGPVALTSVKSATTTDQGQYALPVYGRTYRVSASTTSGGVTTTAFYANGTGQIANATDVVVNGNDVTGIDISVGTGTARNFQLPWVSGLNKDGAVLTANTGSWSPSDLTFTYLWQQNANPSNASGWANASGTNNAKTYTIPTPGGLFGGGTRYAYRVVVTASRSGATAGTATSQPTGVQVASSATPDVENRRVPYITGTPAVGETLTSTGGDWSASGTFTYQWYANGQAIAGANGLSLVLTPDTQGKTIKFRVIETSGKTPANGEVVDSADTTTILPGVLRNTVRPTISGDLRVAAVLTADPGTWSLASPNFSYQWYANGDAIDGATQRTYTLTAAEKGDRISVVVTARAQGYTNGTASSVSTAAVGDNTPKNTVAPSISGTPAVASLLTADPGTWTPSGLAYAYQWFADGVAISGATAQTYRLTDAEFGKSITVKVTASTQGYVPASVTSAAVGPVVAGQAITVSGGPKVSGSAAPGGVLTVTVGTYTPSDATVSVQWLRNGVAIPGATGTVYTVTSADVDQLVSAQVTYARTGYVTTVRTSPAVQVASTPVKSTPTIAITKVVSGGKVKLVVTVTGGDTLAGGRVSVSEGSRTYAVKTLRSGRASFTVKGLKAGYHALRVKYLGSSTVKPGSKVVSVTIRS</sequence>
<dbReference type="Gene3D" id="2.60.40.1120">
    <property type="entry name" value="Carboxypeptidase-like, regulatory domain"/>
    <property type="match status" value="4"/>
</dbReference>
<keyword evidence="2" id="KW-0732">Signal</keyword>
<feature type="compositionally biased region" description="Polar residues" evidence="1">
    <location>
        <begin position="991"/>
        <end position="1002"/>
    </location>
</feature>
<reference evidence="4" key="1">
    <citation type="journal article" date="2019" name="Int. J. Syst. Evol. Microbiol.">
        <title>The Global Catalogue of Microorganisms (GCM) 10K type strain sequencing project: providing services to taxonomists for standard genome sequencing and annotation.</title>
        <authorList>
            <consortium name="The Broad Institute Genomics Platform"/>
            <consortium name="The Broad Institute Genome Sequencing Center for Infectious Disease"/>
            <person name="Wu L."/>
            <person name="Ma J."/>
        </authorList>
    </citation>
    <scope>NUCLEOTIDE SEQUENCE [LARGE SCALE GENOMIC DNA]</scope>
    <source>
        <strain evidence="4">JCM 16703</strain>
    </source>
</reference>
<keyword evidence="4" id="KW-1185">Reference proteome</keyword>
<dbReference type="InterPro" id="IPR013784">
    <property type="entry name" value="Carb-bd-like_fold"/>
</dbReference>
<dbReference type="Gene3D" id="2.60.40.2700">
    <property type="match status" value="5"/>
</dbReference>
<dbReference type="SUPFAM" id="SSF49452">
    <property type="entry name" value="Starch-binding domain-like"/>
    <property type="match status" value="1"/>
</dbReference>
<evidence type="ECO:0000256" key="1">
    <source>
        <dbReference type="SAM" id="MobiDB-lite"/>
    </source>
</evidence>
<name>A0ABP7X9X0_9ACTN</name>
<feature type="region of interest" description="Disordered" evidence="1">
    <location>
        <begin position="982"/>
        <end position="1002"/>
    </location>
</feature>
<feature type="chain" id="PRO_5046931365" evidence="2">
    <location>
        <begin position="16"/>
        <end position="1460"/>
    </location>
</feature>
<dbReference type="Proteomes" id="UP001501495">
    <property type="component" value="Unassembled WGS sequence"/>
</dbReference>
<dbReference type="EMBL" id="BAAAZH010000001">
    <property type="protein sequence ID" value="GAA4108106.1"/>
    <property type="molecule type" value="Genomic_DNA"/>
</dbReference>
<organism evidence="3 4">
    <name type="scientific">Nocardioides fonticola</name>
    <dbReference type="NCBI Taxonomy" id="450363"/>
    <lineage>
        <taxon>Bacteria</taxon>
        <taxon>Bacillati</taxon>
        <taxon>Actinomycetota</taxon>
        <taxon>Actinomycetes</taxon>
        <taxon>Propionibacteriales</taxon>
        <taxon>Nocardioidaceae</taxon>
        <taxon>Nocardioides</taxon>
    </lineage>
</organism>
<gene>
    <name evidence="3" type="ORF">GCM10022215_01520</name>
</gene>
<dbReference type="SUPFAM" id="SSF49464">
    <property type="entry name" value="Carboxypeptidase regulatory domain-like"/>
    <property type="match status" value="3"/>
</dbReference>
<proteinExistence type="predicted"/>
<evidence type="ECO:0000313" key="4">
    <source>
        <dbReference type="Proteomes" id="UP001501495"/>
    </source>
</evidence>
<evidence type="ECO:0000256" key="2">
    <source>
        <dbReference type="SAM" id="SignalP"/>
    </source>
</evidence>
<dbReference type="InterPro" id="IPR008969">
    <property type="entry name" value="CarboxyPept-like_regulatory"/>
</dbReference>
<evidence type="ECO:0000313" key="3">
    <source>
        <dbReference type="EMBL" id="GAA4108106.1"/>
    </source>
</evidence>
<feature type="signal peptide" evidence="2">
    <location>
        <begin position="1"/>
        <end position="15"/>
    </location>
</feature>
<protein>
    <submittedName>
        <fullName evidence="3">ESPR-type extended signal peptide-containing protein</fullName>
    </submittedName>
</protein>
<comment type="caution">
    <text evidence="3">The sequence shown here is derived from an EMBL/GenBank/DDBJ whole genome shotgun (WGS) entry which is preliminary data.</text>
</comment>
<accession>A0ABP7X9X0</accession>